<reference evidence="2 3" key="1">
    <citation type="submission" date="2024-02" db="EMBL/GenBank/DDBJ databases">
        <title>Full genome sequence of Nocardioides kribbensis.</title>
        <authorList>
            <person name="Poletto B.L."/>
            <person name="Silva G."/>
            <person name="Galante D."/>
            <person name="Campos K.R."/>
            <person name="Santos M.B.N."/>
            <person name="Sacchi C.T."/>
        </authorList>
    </citation>
    <scope>NUCLEOTIDE SEQUENCE [LARGE SCALE GENOMIC DNA]</scope>
    <source>
        <strain evidence="2 3">O4R</strain>
    </source>
</reference>
<gene>
    <name evidence="2" type="ORF">V6R90_02425</name>
</gene>
<dbReference type="SUPFAM" id="SSF88659">
    <property type="entry name" value="Sigma3 and sigma4 domains of RNA polymerase sigma factors"/>
    <property type="match status" value="1"/>
</dbReference>
<dbReference type="Proteomes" id="UP001482520">
    <property type="component" value="Unassembled WGS sequence"/>
</dbReference>
<comment type="caution">
    <text evidence="2">The sequence shown here is derived from an EMBL/GenBank/DDBJ whole genome shotgun (WGS) entry which is preliminary data.</text>
</comment>
<dbReference type="InterPro" id="IPR036388">
    <property type="entry name" value="WH-like_DNA-bd_sf"/>
</dbReference>
<name>A0ABV1NUE4_9ACTN</name>
<organism evidence="2 3">
    <name type="scientific">Nocardioides kribbensis</name>
    <dbReference type="NCBI Taxonomy" id="305517"/>
    <lineage>
        <taxon>Bacteria</taxon>
        <taxon>Bacillati</taxon>
        <taxon>Actinomycetota</taxon>
        <taxon>Actinomycetes</taxon>
        <taxon>Propionibacteriales</taxon>
        <taxon>Nocardioidaceae</taxon>
        <taxon>Nocardioides</taxon>
    </lineage>
</organism>
<proteinExistence type="predicted"/>
<dbReference type="InterPro" id="IPR013324">
    <property type="entry name" value="RNA_pol_sigma_r3/r4-like"/>
</dbReference>
<dbReference type="Pfam" id="PF16264">
    <property type="entry name" value="SatD"/>
    <property type="match status" value="1"/>
</dbReference>
<accession>A0ABV1NUE4</accession>
<dbReference type="InterPro" id="IPR032580">
    <property type="entry name" value="SatD"/>
</dbReference>
<feature type="region of interest" description="Disordered" evidence="1">
    <location>
        <begin position="205"/>
        <end position="228"/>
    </location>
</feature>
<evidence type="ECO:0000313" key="3">
    <source>
        <dbReference type="Proteomes" id="UP001482520"/>
    </source>
</evidence>
<dbReference type="EMBL" id="JBEGDP010000002">
    <property type="protein sequence ID" value="MEQ7846117.1"/>
    <property type="molecule type" value="Genomic_DNA"/>
</dbReference>
<sequence>MVQLFTLIGDVVGSRDLPDRGAAQRRIVEVLAEVSRALTPAQRLEATVGDELQGAFTTLADAVLATALVRLALLPDVDVRCGLGHGEVTVYDDQRTPLLQDGPGWWAAREALDVLGRPRRATSRTWYDAGAGGTHAGPVNAFLLTRDALLDRLGDRGRSLALAALQGRSQAEIAADQGISRSAVSQQFARGVGALRDAHLSFAAGGTEADSGAGSATGPARAGREEQR</sequence>
<keyword evidence="3" id="KW-1185">Reference proteome</keyword>
<evidence type="ECO:0000256" key="1">
    <source>
        <dbReference type="SAM" id="MobiDB-lite"/>
    </source>
</evidence>
<dbReference type="RefSeq" id="WP_349501130.1">
    <property type="nucleotide sequence ID" value="NZ_JBEFCX010000291.1"/>
</dbReference>
<protein>
    <submittedName>
        <fullName evidence="2">SatD family protein</fullName>
    </submittedName>
</protein>
<evidence type="ECO:0000313" key="2">
    <source>
        <dbReference type="EMBL" id="MEQ7846117.1"/>
    </source>
</evidence>
<dbReference type="Gene3D" id="1.10.10.10">
    <property type="entry name" value="Winged helix-like DNA-binding domain superfamily/Winged helix DNA-binding domain"/>
    <property type="match status" value="1"/>
</dbReference>